<organism evidence="5 6">
    <name type="scientific">Gymnopilus dilepis</name>
    <dbReference type="NCBI Taxonomy" id="231916"/>
    <lineage>
        <taxon>Eukaryota</taxon>
        <taxon>Fungi</taxon>
        <taxon>Dikarya</taxon>
        <taxon>Basidiomycota</taxon>
        <taxon>Agaricomycotina</taxon>
        <taxon>Agaricomycetes</taxon>
        <taxon>Agaricomycetidae</taxon>
        <taxon>Agaricales</taxon>
        <taxon>Agaricineae</taxon>
        <taxon>Hymenogastraceae</taxon>
        <taxon>Gymnopilus</taxon>
    </lineage>
</organism>
<feature type="compositionally biased region" description="Polar residues" evidence="4">
    <location>
        <begin position="1303"/>
        <end position="1318"/>
    </location>
</feature>
<dbReference type="SUPFAM" id="SSF48452">
    <property type="entry name" value="TPR-like"/>
    <property type="match status" value="1"/>
</dbReference>
<feature type="compositionally biased region" description="Acidic residues" evidence="4">
    <location>
        <begin position="995"/>
        <end position="1005"/>
    </location>
</feature>
<feature type="compositionally biased region" description="Polar residues" evidence="4">
    <location>
        <begin position="1350"/>
        <end position="1371"/>
    </location>
</feature>
<dbReference type="OrthoDB" id="297219at2759"/>
<feature type="region of interest" description="Disordered" evidence="4">
    <location>
        <begin position="1023"/>
        <end position="1074"/>
    </location>
</feature>
<feature type="region of interest" description="Disordered" evidence="4">
    <location>
        <begin position="205"/>
        <end position="229"/>
    </location>
</feature>
<feature type="compositionally biased region" description="Acidic residues" evidence="4">
    <location>
        <begin position="214"/>
        <end position="225"/>
    </location>
</feature>
<gene>
    <name evidence="5" type="ORF">CVT26_009925</name>
</gene>
<feature type="compositionally biased region" description="Low complexity" evidence="4">
    <location>
        <begin position="1122"/>
        <end position="1133"/>
    </location>
</feature>
<evidence type="ECO:0000256" key="4">
    <source>
        <dbReference type="SAM" id="MobiDB-lite"/>
    </source>
</evidence>
<feature type="compositionally biased region" description="Pro residues" evidence="4">
    <location>
        <begin position="1286"/>
        <end position="1295"/>
    </location>
</feature>
<keyword evidence="6" id="KW-1185">Reference proteome</keyword>
<evidence type="ECO:0000256" key="3">
    <source>
        <dbReference type="ARBA" id="ARBA00023242"/>
    </source>
</evidence>
<dbReference type="InterPro" id="IPR013633">
    <property type="entry name" value="NRDE-2"/>
</dbReference>
<accession>A0A409VLC1</accession>
<feature type="compositionally biased region" description="Pro residues" evidence="4">
    <location>
        <begin position="1452"/>
        <end position="1461"/>
    </location>
</feature>
<feature type="region of interest" description="Disordered" evidence="4">
    <location>
        <begin position="981"/>
        <end position="1005"/>
    </location>
</feature>
<feature type="compositionally biased region" description="Acidic residues" evidence="4">
    <location>
        <begin position="1704"/>
        <end position="1719"/>
    </location>
</feature>
<feature type="compositionally biased region" description="Polar residues" evidence="4">
    <location>
        <begin position="1238"/>
        <end position="1251"/>
    </location>
</feature>
<evidence type="ECO:0000256" key="2">
    <source>
        <dbReference type="ARBA" id="ARBA00009265"/>
    </source>
</evidence>
<dbReference type="GO" id="GO:1902369">
    <property type="term" value="P:negative regulation of RNA catabolic process"/>
    <property type="evidence" value="ECO:0007669"/>
    <property type="project" value="TreeGrafter"/>
</dbReference>
<feature type="compositionally biased region" description="Basic and acidic residues" evidence="4">
    <location>
        <begin position="39"/>
        <end position="73"/>
    </location>
</feature>
<sequence length="1825" mass="201470">MSSSVPSFSSFPDFEAGTSTRTADPSTSSHDRKKKRRPHSSERKSDAKSSKSRHKSSEKERRSRKDVEEPRINRDRELDTVNLTFYSDRKGDSKNIEYGGLYAGDVPKYRLVAGGRHVLGLSKALIIVKRYGKGVEVGISRERKAKDLTSSTSRALLSKPPTRRLGPSSKQAQYTEVDGVIRLSSRRIEHGKEESYRLDIISHRDDSDSFSSSDEVDESSSDEDSDRPVLTAHQETLKQLEQELDARPDSVETWKALLHKTLSTTPITSKNALKARSEITLSLLTRAFSKSPRVARNKYLRLTYLQAGEQVWHESKLKAEWDDALRLGGSEIQIEWLEWRIKTGNGGIDQVIDAALRVYEGLGSEEDAELAKTRVFWRVAIALRDAGYGERATAMFQAQAELLFNTPRRVAGMQFQAQLDELEEFWESECPRFGEEGSAGWASWYSSKDSQPPTSSQNSMVPNVKDLDPYRQWAVLELETDRTLYLPLKSDSDSSDPYATVLFADIRSMMLNLTSRPAKHAFRMAWLSFMGLHVPGFSLAPTREVDWDDRWNLSYLTRAQYLNAIFPPSGSQSNITSEAVAGVLVGREREYTSPFGPVRCWSKDVSLPLDLSSAEPGKVLQWGLWAKRDLANIDDGLLRRLFIGLRMGSDDAEWDTLALAFELAANAKGSTKVSKSLLATNQGSLLLWNAHAQLERRRGRADNVRKLYETVLVSAKPSRTQNGVGRLFWNWVEMEWLAGDDQRALDVALRSVDLGSSISGVTILRAKRSLEDAAEAARASSGWKEQEAWLNIRAVLELLTGNGPEAAFTVFDRYIPLESDATARESLTTASLVLLYCYGTILKRPMPPSILRDRAHVAFSEYPSNSIILGILLETEKGQGVWGRVRTMLGSSDDKVKDVARRIEEVWLAGWETGRWLSEVERTRNGLAAAVEHERTRCSFVIWRIYIEFEIRLGELQRAKKLLFRAISDCPLVKEWPDADFDLPDGAPLQPPSDRDDDEDWDLEMDLGQTGGAKAELPVTGPMADLQAPSSSSAPGFTIRPPLRLPDEEDEDEEGVSTIKASGGSTITQTKAATKPVIDTIEEDFEDAFALPSDLTQLSLAPSSLNHRSSKASLEWGDKETSSSSQSSDAYSSLGFADASPSSNSTSCPSLPDTETEEDEEELDGLVLPTALFESGQSGARQLQKILEMKKKASLTKVAVKSSSLNAEEDFEMGLVINDDVDLSPSRLVHNTQHKSQRPTNRSYSIPSQRPSGLRPPSRAKLERSKSPANPPTSSAKQLQKLRLSPSPPLQPPTRTPTYQTLGSSFPVPSTSSAQNFLSPKPGSLRGQKSHSGLKPPTPPSTTRKLTRKASMSSLIESGHAQPSGSSSIPDQSAKARYEEPTAASRAKSHKSSTSRMHDFKVPPTRPHTPSSNPAALRLTMPTQSRLKSRPALSQVFGGSSEDSKSQINPRAPSPLPPRPPSSSSSRPAGPSRNTTVSPVAPRLLRRPKRLRTYGDGTELDGFEDLPTDRDKEVRYRVQPKGYGNRIPGSSFSAKTADKEKSSDKGAPKKKSRRDSPTVHDSAVPPFPTNSLRRSSTRGDFPSPPPTSPESLPRKKRNSPSSSTTKRKPTLIRNLGGSNVAKVVGEMKWNPQTLRWEGNDQVLRDFDVAVGTSVRPALITHLTGSSAGSPMSSLASGPRIVGNMIFDPVKMCWISTLPPEEDEPDVFANLADDENDGDTWETKGGTIRANLPRSADGSKSLNPRTSSPSSSHSRAISDSGSDRGSRASMVVGDVDDEFIESCRKAEERHRSEMKGWKTSLSKRDTSLASDRSYLFEIRALATRKY</sequence>
<feature type="compositionally biased region" description="Polar residues" evidence="4">
    <location>
        <begin position="1059"/>
        <end position="1072"/>
    </location>
</feature>
<dbReference type="STRING" id="231916.A0A409VLC1"/>
<feature type="compositionally biased region" description="Acidic residues" evidence="4">
    <location>
        <begin position="1154"/>
        <end position="1164"/>
    </location>
</feature>
<feature type="compositionally biased region" description="Polar residues" evidence="4">
    <location>
        <begin position="17"/>
        <end position="28"/>
    </location>
</feature>
<feature type="region of interest" description="Disordered" evidence="4">
    <location>
        <begin position="1226"/>
        <end position="1617"/>
    </location>
</feature>
<evidence type="ECO:0000256" key="1">
    <source>
        <dbReference type="ARBA" id="ARBA00004123"/>
    </source>
</evidence>
<feature type="region of interest" description="Disordered" evidence="4">
    <location>
        <begin position="1704"/>
        <end position="1770"/>
    </location>
</feature>
<dbReference type="InterPro" id="IPR011990">
    <property type="entry name" value="TPR-like_helical_dom_sf"/>
</dbReference>
<dbReference type="PANTHER" id="PTHR13471:SF0">
    <property type="entry name" value="NUCLEAR EXOSOME REGULATOR NRDE2"/>
    <property type="match status" value="1"/>
</dbReference>
<feature type="compositionally biased region" description="Low complexity" evidence="4">
    <location>
        <begin position="1140"/>
        <end position="1153"/>
    </location>
</feature>
<dbReference type="GO" id="GO:0031048">
    <property type="term" value="P:regulatory ncRNA-mediated heterochromatin formation"/>
    <property type="evidence" value="ECO:0007669"/>
    <property type="project" value="TreeGrafter"/>
</dbReference>
<feature type="region of interest" description="Disordered" evidence="4">
    <location>
        <begin position="145"/>
        <end position="172"/>
    </location>
</feature>
<dbReference type="PANTHER" id="PTHR13471">
    <property type="entry name" value="TETRATRICOPEPTIDE-LIKE HELICAL"/>
    <property type="match status" value="1"/>
</dbReference>
<dbReference type="Gene3D" id="1.25.40.10">
    <property type="entry name" value="Tetratricopeptide repeat domain"/>
    <property type="match status" value="1"/>
</dbReference>
<comment type="subcellular location">
    <subcellularLocation>
        <location evidence="1">Nucleus</location>
    </subcellularLocation>
</comment>
<dbReference type="GO" id="GO:0071013">
    <property type="term" value="C:catalytic step 2 spliceosome"/>
    <property type="evidence" value="ECO:0007669"/>
    <property type="project" value="TreeGrafter"/>
</dbReference>
<evidence type="ECO:0000313" key="5">
    <source>
        <dbReference type="EMBL" id="PPQ67028.1"/>
    </source>
</evidence>
<dbReference type="EMBL" id="NHYE01005615">
    <property type="protein sequence ID" value="PPQ67028.1"/>
    <property type="molecule type" value="Genomic_DNA"/>
</dbReference>
<proteinExistence type="inferred from homology"/>
<comment type="caution">
    <text evidence="5">The sequence shown here is derived from an EMBL/GenBank/DDBJ whole genome shotgun (WGS) entry which is preliminary data.</text>
</comment>
<feature type="compositionally biased region" description="Basic and acidic residues" evidence="4">
    <location>
        <begin position="1507"/>
        <end position="1516"/>
    </location>
</feature>
<dbReference type="Proteomes" id="UP000284706">
    <property type="component" value="Unassembled WGS sequence"/>
</dbReference>
<name>A0A409VLC1_9AGAR</name>
<feature type="compositionally biased region" description="Low complexity" evidence="4">
    <location>
        <begin position="1462"/>
        <end position="1473"/>
    </location>
</feature>
<feature type="region of interest" description="Disordered" evidence="4">
    <location>
        <begin position="1"/>
        <end position="73"/>
    </location>
</feature>
<feature type="region of interest" description="Disordered" evidence="4">
    <location>
        <begin position="1099"/>
        <end position="1171"/>
    </location>
</feature>
<protein>
    <submittedName>
        <fullName evidence="5">Uncharacterized protein</fullName>
    </submittedName>
</protein>
<evidence type="ECO:0000313" key="6">
    <source>
        <dbReference type="Proteomes" id="UP000284706"/>
    </source>
</evidence>
<feature type="compositionally biased region" description="Basic and acidic residues" evidence="4">
    <location>
        <begin position="1536"/>
        <end position="1547"/>
    </location>
</feature>
<feature type="compositionally biased region" description="Low complexity" evidence="4">
    <location>
        <begin position="1"/>
        <end position="12"/>
    </location>
</feature>
<reference evidence="5 6" key="1">
    <citation type="journal article" date="2018" name="Evol. Lett.">
        <title>Horizontal gene cluster transfer increased hallucinogenic mushroom diversity.</title>
        <authorList>
            <person name="Reynolds H.T."/>
            <person name="Vijayakumar V."/>
            <person name="Gluck-Thaler E."/>
            <person name="Korotkin H.B."/>
            <person name="Matheny P.B."/>
            <person name="Slot J.C."/>
        </authorList>
    </citation>
    <scope>NUCLEOTIDE SEQUENCE [LARGE SCALE GENOMIC DNA]</scope>
    <source>
        <strain evidence="5 6">SRW20</strain>
    </source>
</reference>
<feature type="compositionally biased region" description="Low complexity" evidence="4">
    <location>
        <begin position="1738"/>
        <end position="1759"/>
    </location>
</feature>
<dbReference type="Pfam" id="PF08424">
    <property type="entry name" value="NRDE-2"/>
    <property type="match status" value="1"/>
</dbReference>
<dbReference type="InParanoid" id="A0A409VLC1"/>
<comment type="similarity">
    <text evidence="2">Belongs to the NRDE2 family.</text>
</comment>
<keyword evidence="3" id="KW-0539">Nucleus</keyword>